<feature type="region of interest" description="Disordered" evidence="13">
    <location>
        <begin position="98"/>
        <end position="163"/>
    </location>
</feature>
<protein>
    <submittedName>
        <fullName evidence="14">F-box-like/WD repeat-containing protein TBL1XR1</fullName>
    </submittedName>
</protein>
<evidence type="ECO:0000256" key="13">
    <source>
        <dbReference type="SAM" id="MobiDB-lite"/>
    </source>
</evidence>
<keyword evidence="7" id="KW-0805">Transcription regulation</keyword>
<dbReference type="FunFam" id="2.130.10.10:FF:002234">
    <property type="entry name" value="F-box-like/WD repeat-containing protein TBL1XR1"/>
    <property type="match status" value="1"/>
</dbReference>
<dbReference type="Gene3D" id="2.130.10.10">
    <property type="entry name" value="YVTN repeat-like/Quinoprotein amine dehydrogenase"/>
    <property type="match status" value="1"/>
</dbReference>
<keyword evidence="6" id="KW-0156">Chromatin regulator</keyword>
<evidence type="ECO:0000256" key="4">
    <source>
        <dbReference type="ARBA" id="ARBA00022737"/>
    </source>
</evidence>
<dbReference type="InterPro" id="IPR045183">
    <property type="entry name" value="Ebi-like"/>
</dbReference>
<dbReference type="PANTHER" id="PTHR22846">
    <property type="entry name" value="WD40 REPEAT PROTEIN"/>
    <property type="match status" value="1"/>
</dbReference>
<dbReference type="InterPro" id="IPR015943">
    <property type="entry name" value="WD40/YVTN_repeat-like_dom_sf"/>
</dbReference>
<evidence type="ECO:0000256" key="12">
    <source>
        <dbReference type="PROSITE-ProRule" id="PRU00221"/>
    </source>
</evidence>
<feature type="repeat" description="WD" evidence="12">
    <location>
        <begin position="175"/>
        <end position="210"/>
    </location>
</feature>
<proteinExistence type="inferred from homology"/>
<comment type="subcellular location">
    <subcellularLocation>
        <location evidence="1">Nucleus</location>
    </subcellularLocation>
</comment>
<dbReference type="GO" id="GO:0045944">
    <property type="term" value="P:positive regulation of transcription by RNA polymerase II"/>
    <property type="evidence" value="ECO:0007669"/>
    <property type="project" value="UniProtKB-ARBA"/>
</dbReference>
<dbReference type="SUPFAM" id="SSF50998">
    <property type="entry name" value="Quinoprotein alcohol dehydrogenase-like"/>
    <property type="match status" value="1"/>
</dbReference>
<evidence type="ECO:0000256" key="9">
    <source>
        <dbReference type="ARBA" id="ARBA00023163"/>
    </source>
</evidence>
<evidence type="ECO:0000256" key="1">
    <source>
        <dbReference type="ARBA" id="ARBA00004123"/>
    </source>
</evidence>
<name>A0A1W0X8L9_HYPEX</name>
<dbReference type="GO" id="GO:0003714">
    <property type="term" value="F:transcription corepressor activity"/>
    <property type="evidence" value="ECO:0007669"/>
    <property type="project" value="InterPro"/>
</dbReference>
<dbReference type="SMART" id="SM00320">
    <property type="entry name" value="WD40"/>
    <property type="match status" value="8"/>
</dbReference>
<evidence type="ECO:0000313" key="14">
    <source>
        <dbReference type="EMBL" id="OQV23843.1"/>
    </source>
</evidence>
<dbReference type="InterPro" id="IPR001680">
    <property type="entry name" value="WD40_rpt"/>
</dbReference>
<dbReference type="Pfam" id="PF00400">
    <property type="entry name" value="WD40"/>
    <property type="match status" value="7"/>
</dbReference>
<gene>
    <name evidence="14" type="ORF">BV898_02193</name>
</gene>
<dbReference type="CDD" id="cd00200">
    <property type="entry name" value="WD40"/>
    <property type="match status" value="1"/>
</dbReference>
<dbReference type="EMBL" id="MTYJ01000009">
    <property type="protein sequence ID" value="OQV23843.1"/>
    <property type="molecule type" value="Genomic_DNA"/>
</dbReference>
<feature type="repeat" description="WD" evidence="12">
    <location>
        <begin position="400"/>
        <end position="450"/>
    </location>
</feature>
<evidence type="ECO:0000256" key="7">
    <source>
        <dbReference type="ARBA" id="ARBA00023015"/>
    </source>
</evidence>
<keyword evidence="3 12" id="KW-0853">WD repeat</keyword>
<dbReference type="OrthoDB" id="1367865at2759"/>
<evidence type="ECO:0000256" key="11">
    <source>
        <dbReference type="ARBA" id="ARBA00025741"/>
    </source>
</evidence>
<evidence type="ECO:0000256" key="10">
    <source>
        <dbReference type="ARBA" id="ARBA00023242"/>
    </source>
</evidence>
<organism evidence="14 15">
    <name type="scientific">Hypsibius exemplaris</name>
    <name type="common">Freshwater tardigrade</name>
    <dbReference type="NCBI Taxonomy" id="2072580"/>
    <lineage>
        <taxon>Eukaryota</taxon>
        <taxon>Metazoa</taxon>
        <taxon>Ecdysozoa</taxon>
        <taxon>Tardigrada</taxon>
        <taxon>Eutardigrada</taxon>
        <taxon>Parachela</taxon>
        <taxon>Hypsibioidea</taxon>
        <taxon>Hypsibiidae</taxon>
        <taxon>Hypsibius</taxon>
    </lineage>
</organism>
<sequence>MSMTSEEVNLLIYQYLIESGFNHTAFNFVNESRASQTSINTQYMSPGALIKIIQKGIQFVECEIAVATNTNSAQFEEDQLSLIEAVSPVLVTNRQKRLQEAQPRMVQSHGGAGDRPEGRRSPSPQGGNRDGNRRGVAMGDDASVRAGGDQAGQTSQEKTKEELETTIAASKARFLRGHESEVFICAWNPKMDLLASGSGDSTARIWDLTTTVDPVKSCTLWHADRKPTAQPVEIQKGVHDVTSLDWNKEGQCLCTGSYDGFARIWSNNGELRSTLGAHKGPIFALKWNKSGSHILSAGVDKTTIIWNAAEGKKEQQFAFHNAPALDVDWKDDRTFASCSTDQCIYVCRLGADKPLKTFRGHVNEVNAIKWDPQGRLLASCSDDQTLKLWSMDSVTAIHDLQAHKKEIYTIKWSPSGPGTDNPNCNVMLASASFDTTIRIWDVEQGICIHTLSKHSDPVYSVAFSPDSRLLASGSFDKHIYVWSTQTGALVHQYTSTGGIFEVCWNHRGDKLAASGSDGSVVVLDMRKLT</sequence>
<feature type="repeat" description="WD" evidence="12">
    <location>
        <begin position="234"/>
        <end position="266"/>
    </location>
</feature>
<evidence type="ECO:0000256" key="3">
    <source>
        <dbReference type="ARBA" id="ARBA00022574"/>
    </source>
</evidence>
<comment type="caution">
    <text evidence="14">The sequence shown here is derived from an EMBL/GenBank/DDBJ whole genome shotgun (WGS) entry which is preliminary data.</text>
</comment>
<keyword evidence="8" id="KW-0010">Activator</keyword>
<dbReference type="GO" id="GO:0006325">
    <property type="term" value="P:chromatin organization"/>
    <property type="evidence" value="ECO:0007669"/>
    <property type="project" value="UniProtKB-KW"/>
</dbReference>
<dbReference type="Gene3D" id="1.20.960.30">
    <property type="match status" value="1"/>
</dbReference>
<feature type="repeat" description="WD" evidence="12">
    <location>
        <begin position="358"/>
        <end position="399"/>
    </location>
</feature>
<evidence type="ECO:0000256" key="6">
    <source>
        <dbReference type="ARBA" id="ARBA00022853"/>
    </source>
</evidence>
<keyword evidence="9" id="KW-0804">Transcription</keyword>
<dbReference type="GO" id="GO:0000118">
    <property type="term" value="C:histone deacetylase complex"/>
    <property type="evidence" value="ECO:0007669"/>
    <property type="project" value="TreeGrafter"/>
</dbReference>
<keyword evidence="4" id="KW-0677">Repeat</keyword>
<feature type="repeat" description="WD" evidence="12">
    <location>
        <begin position="451"/>
        <end position="492"/>
    </location>
</feature>
<dbReference type="GO" id="GO:0000976">
    <property type="term" value="F:transcription cis-regulatory region binding"/>
    <property type="evidence" value="ECO:0007669"/>
    <property type="project" value="UniProtKB-ARBA"/>
</dbReference>
<dbReference type="PROSITE" id="PS50896">
    <property type="entry name" value="LISH"/>
    <property type="match status" value="1"/>
</dbReference>
<evidence type="ECO:0000256" key="8">
    <source>
        <dbReference type="ARBA" id="ARBA00023159"/>
    </source>
</evidence>
<dbReference type="Proteomes" id="UP000192578">
    <property type="component" value="Unassembled WGS sequence"/>
</dbReference>
<dbReference type="SMART" id="SM00667">
    <property type="entry name" value="LisH"/>
    <property type="match status" value="1"/>
</dbReference>
<dbReference type="PROSITE" id="PS00678">
    <property type="entry name" value="WD_REPEATS_1"/>
    <property type="match status" value="2"/>
</dbReference>
<dbReference type="PROSITE" id="PS50082">
    <property type="entry name" value="WD_REPEATS_2"/>
    <property type="match status" value="6"/>
</dbReference>
<keyword evidence="5" id="KW-0833">Ubl conjugation pathway</keyword>
<feature type="repeat" description="WD" evidence="12">
    <location>
        <begin position="275"/>
        <end position="316"/>
    </location>
</feature>
<comment type="similarity">
    <text evidence="11">Belongs to the WD repeat EBI family.</text>
</comment>
<keyword evidence="10" id="KW-0539">Nucleus</keyword>
<dbReference type="PANTHER" id="PTHR22846:SF2">
    <property type="entry name" value="F-BOX-LIKE_WD REPEAT-CONTAINING PROTEIN EBI"/>
    <property type="match status" value="1"/>
</dbReference>
<evidence type="ECO:0000313" key="15">
    <source>
        <dbReference type="Proteomes" id="UP000192578"/>
    </source>
</evidence>
<evidence type="ECO:0000256" key="5">
    <source>
        <dbReference type="ARBA" id="ARBA00022786"/>
    </source>
</evidence>
<evidence type="ECO:0000256" key="2">
    <source>
        <dbReference type="ARBA" id="ARBA00022491"/>
    </source>
</evidence>
<dbReference type="InterPro" id="IPR011047">
    <property type="entry name" value="Quinoprotein_ADH-like_sf"/>
</dbReference>
<dbReference type="PRINTS" id="PR00320">
    <property type="entry name" value="GPROTEINBRPT"/>
</dbReference>
<dbReference type="Pfam" id="PF08513">
    <property type="entry name" value="LisH"/>
    <property type="match status" value="1"/>
</dbReference>
<reference evidence="15" key="1">
    <citation type="submission" date="2017-01" db="EMBL/GenBank/DDBJ databases">
        <title>Comparative genomics of anhydrobiosis in the tardigrade Hypsibius dujardini.</title>
        <authorList>
            <person name="Yoshida Y."/>
            <person name="Koutsovoulos G."/>
            <person name="Laetsch D."/>
            <person name="Stevens L."/>
            <person name="Kumar S."/>
            <person name="Horikawa D."/>
            <person name="Ishino K."/>
            <person name="Komine S."/>
            <person name="Tomita M."/>
            <person name="Blaxter M."/>
            <person name="Arakawa K."/>
        </authorList>
    </citation>
    <scope>NUCLEOTIDE SEQUENCE [LARGE SCALE GENOMIC DNA]</scope>
    <source>
        <strain evidence="15">Z151</strain>
    </source>
</reference>
<dbReference type="InterPro" id="IPR006594">
    <property type="entry name" value="LisH"/>
</dbReference>
<dbReference type="FunFam" id="1.20.960.30:FF:000001">
    <property type="entry name" value="F-box-like/WD repeat-containing protein TBL1XR1"/>
    <property type="match status" value="1"/>
</dbReference>
<dbReference type="AlphaFoldDB" id="A0A1W0X8L9"/>
<dbReference type="InterPro" id="IPR020472">
    <property type="entry name" value="WD40_PAC1"/>
</dbReference>
<accession>A0A1W0X8L9</accession>
<dbReference type="InterPro" id="IPR019775">
    <property type="entry name" value="WD40_repeat_CS"/>
</dbReference>
<keyword evidence="2" id="KW-0678">Repressor</keyword>
<dbReference type="PROSITE" id="PS50294">
    <property type="entry name" value="WD_REPEATS_REGION"/>
    <property type="match status" value="5"/>
</dbReference>
<keyword evidence="15" id="KW-1185">Reference proteome</keyword>